<dbReference type="Proteomes" id="UP001589774">
    <property type="component" value="Unassembled WGS sequence"/>
</dbReference>
<dbReference type="EMBL" id="JBHLWO010000002">
    <property type="protein sequence ID" value="MFC0320772.1"/>
    <property type="molecule type" value="Genomic_DNA"/>
</dbReference>
<comment type="caution">
    <text evidence="2">The sequence shown here is derived from an EMBL/GenBank/DDBJ whole genome shotgun (WGS) entry which is preliminary data.</text>
</comment>
<dbReference type="InterPro" id="IPR004675">
    <property type="entry name" value="AhpD_core"/>
</dbReference>
<dbReference type="Gene3D" id="1.20.1290.10">
    <property type="entry name" value="AhpD-like"/>
    <property type="match status" value="1"/>
</dbReference>
<feature type="domain" description="Carboxymuconolactone decarboxylase-like" evidence="1">
    <location>
        <begin position="41"/>
        <end position="113"/>
    </location>
</feature>
<dbReference type="InterPro" id="IPR029032">
    <property type="entry name" value="AhpD-like"/>
</dbReference>
<protein>
    <submittedName>
        <fullName evidence="2">Carboxymuconolactone decarboxylase family protein</fullName>
    </submittedName>
</protein>
<evidence type="ECO:0000259" key="1">
    <source>
        <dbReference type="Pfam" id="PF02627"/>
    </source>
</evidence>
<dbReference type="NCBIfam" id="TIGR00778">
    <property type="entry name" value="ahpD_dom"/>
    <property type="match status" value="1"/>
</dbReference>
<accession>A0ABV6HPF6</accession>
<dbReference type="Pfam" id="PF02627">
    <property type="entry name" value="CMD"/>
    <property type="match status" value="1"/>
</dbReference>
<name>A0ABV6HPF6_9SPHI</name>
<reference evidence="2 3" key="1">
    <citation type="submission" date="2024-09" db="EMBL/GenBank/DDBJ databases">
        <authorList>
            <person name="Sun Q."/>
            <person name="Mori K."/>
        </authorList>
    </citation>
    <scope>NUCLEOTIDE SEQUENCE [LARGE SCALE GENOMIC DNA]</scope>
    <source>
        <strain evidence="2 3">CCM 7765</strain>
    </source>
</reference>
<evidence type="ECO:0000313" key="2">
    <source>
        <dbReference type="EMBL" id="MFC0320772.1"/>
    </source>
</evidence>
<dbReference type="RefSeq" id="WP_377477717.1">
    <property type="nucleotide sequence ID" value="NZ_JBHLWO010000002.1"/>
</dbReference>
<gene>
    <name evidence="2" type="ORF">ACFFI0_20775</name>
</gene>
<evidence type="ECO:0000313" key="3">
    <source>
        <dbReference type="Proteomes" id="UP001589774"/>
    </source>
</evidence>
<keyword evidence="3" id="KW-1185">Reference proteome</keyword>
<sequence>MARIIMVDPAEATGKTKELLDVVKAKMGMVPNMMRTMANSPAVLSGYLGFSSGLSTSTLGGKLGELIALTVANGNGCNYCNSAHSFVAGKMGIKDQDVADARHASSTDLKINAALTFSKEILNSRGAVSEEALSSVRAAGYNDQEIVEILAQVSLSIFTNYVNILADTDIDFPKQPPIEKK</sequence>
<dbReference type="PANTHER" id="PTHR35446:SF3">
    <property type="entry name" value="CMD DOMAIN-CONTAINING PROTEIN"/>
    <property type="match status" value="1"/>
</dbReference>
<dbReference type="InterPro" id="IPR003779">
    <property type="entry name" value="CMD-like"/>
</dbReference>
<dbReference type="SUPFAM" id="SSF69118">
    <property type="entry name" value="AhpD-like"/>
    <property type="match status" value="1"/>
</dbReference>
<organism evidence="2 3">
    <name type="scientific">Olivibacter oleidegradans</name>
    <dbReference type="NCBI Taxonomy" id="760123"/>
    <lineage>
        <taxon>Bacteria</taxon>
        <taxon>Pseudomonadati</taxon>
        <taxon>Bacteroidota</taxon>
        <taxon>Sphingobacteriia</taxon>
        <taxon>Sphingobacteriales</taxon>
        <taxon>Sphingobacteriaceae</taxon>
        <taxon>Olivibacter</taxon>
    </lineage>
</organism>
<dbReference type="PANTHER" id="PTHR35446">
    <property type="entry name" value="SI:CH211-175M2.5"/>
    <property type="match status" value="1"/>
</dbReference>
<proteinExistence type="predicted"/>